<keyword evidence="2 5" id="KW-0413">Isomerase</keyword>
<dbReference type="InterPro" id="IPR050280">
    <property type="entry name" value="OMP_Chaperone_SurA"/>
</dbReference>
<proteinExistence type="predicted"/>
<evidence type="ECO:0000256" key="2">
    <source>
        <dbReference type="PROSITE-ProRule" id="PRU00278"/>
    </source>
</evidence>
<evidence type="ECO:0000313" key="5">
    <source>
        <dbReference type="EMBL" id="HIU54552.1"/>
    </source>
</evidence>
<dbReference type="GO" id="GO:0003755">
    <property type="term" value="F:peptidyl-prolyl cis-trans isomerase activity"/>
    <property type="evidence" value="ECO:0007669"/>
    <property type="project" value="UniProtKB-KW"/>
</dbReference>
<dbReference type="PANTHER" id="PTHR47637:SF1">
    <property type="entry name" value="CHAPERONE SURA"/>
    <property type="match status" value="1"/>
</dbReference>
<dbReference type="Pfam" id="PF00639">
    <property type="entry name" value="Rotamase"/>
    <property type="match status" value="2"/>
</dbReference>
<keyword evidence="2" id="KW-0697">Rotamase</keyword>
<evidence type="ECO:0000256" key="1">
    <source>
        <dbReference type="ARBA" id="ARBA00022729"/>
    </source>
</evidence>
<dbReference type="PROSITE" id="PS01096">
    <property type="entry name" value="PPIC_PPIASE_1"/>
    <property type="match status" value="1"/>
</dbReference>
<organism evidence="5 6">
    <name type="scientific">Candidatus Gallibacteroides avistercoris</name>
    <dbReference type="NCBI Taxonomy" id="2840833"/>
    <lineage>
        <taxon>Bacteria</taxon>
        <taxon>Pseudomonadati</taxon>
        <taxon>Bacteroidota</taxon>
        <taxon>Bacteroidia</taxon>
        <taxon>Bacteroidales</taxon>
        <taxon>Bacteroidaceae</taxon>
        <taxon>Bacteroidaceae incertae sedis</taxon>
        <taxon>Candidatus Gallibacteroides</taxon>
    </lineage>
</organism>
<name>A0A9D1M6R9_9BACT</name>
<gene>
    <name evidence="5" type="ORF">IAB03_01940</name>
</gene>
<evidence type="ECO:0000313" key="6">
    <source>
        <dbReference type="Proteomes" id="UP000824112"/>
    </source>
</evidence>
<feature type="signal peptide" evidence="3">
    <location>
        <begin position="1"/>
        <end position="23"/>
    </location>
</feature>
<dbReference type="Proteomes" id="UP000824112">
    <property type="component" value="Unassembled WGS sequence"/>
</dbReference>
<protein>
    <submittedName>
        <fullName evidence="5">Peptidylprolyl isomerase</fullName>
    </submittedName>
</protein>
<reference evidence="5" key="2">
    <citation type="journal article" date="2021" name="PeerJ">
        <title>Extensive microbial diversity within the chicken gut microbiome revealed by metagenomics and culture.</title>
        <authorList>
            <person name="Gilroy R."/>
            <person name="Ravi A."/>
            <person name="Getino M."/>
            <person name="Pursley I."/>
            <person name="Horton D.L."/>
            <person name="Alikhan N.F."/>
            <person name="Baker D."/>
            <person name="Gharbi K."/>
            <person name="Hall N."/>
            <person name="Watson M."/>
            <person name="Adriaenssens E.M."/>
            <person name="Foster-Nyarko E."/>
            <person name="Jarju S."/>
            <person name="Secka A."/>
            <person name="Antonio M."/>
            <person name="Oren A."/>
            <person name="Chaudhuri R.R."/>
            <person name="La Ragione R."/>
            <person name="Hildebrand F."/>
            <person name="Pallen M.J."/>
        </authorList>
    </citation>
    <scope>NUCLEOTIDE SEQUENCE</scope>
    <source>
        <strain evidence="5">CHK158-818</strain>
    </source>
</reference>
<dbReference type="InterPro" id="IPR000297">
    <property type="entry name" value="PPIase_PpiC"/>
</dbReference>
<dbReference type="SUPFAM" id="SSF54534">
    <property type="entry name" value="FKBP-like"/>
    <property type="match status" value="2"/>
</dbReference>
<feature type="chain" id="PRO_5038425260" evidence="3">
    <location>
        <begin position="24"/>
        <end position="457"/>
    </location>
</feature>
<accession>A0A9D1M6R9</accession>
<feature type="domain" description="PpiC" evidence="4">
    <location>
        <begin position="279"/>
        <end position="377"/>
    </location>
</feature>
<feature type="domain" description="PpiC" evidence="4">
    <location>
        <begin position="174"/>
        <end position="276"/>
    </location>
</feature>
<dbReference type="SUPFAM" id="SSF109998">
    <property type="entry name" value="Triger factor/SurA peptide-binding domain-like"/>
    <property type="match status" value="1"/>
</dbReference>
<dbReference type="EMBL" id="DVNA01000043">
    <property type="protein sequence ID" value="HIU54552.1"/>
    <property type="molecule type" value="Genomic_DNA"/>
</dbReference>
<comment type="caution">
    <text evidence="5">The sequence shown here is derived from an EMBL/GenBank/DDBJ whole genome shotgun (WGS) entry which is preliminary data.</text>
</comment>
<sequence length="457" mass="52961">MQKIYRIILSLIILSNCVGVMQAQEKNVADEVIWVVGDEAILKSQVEEQIKQLRAYNERIEGDPYCVVPENMAISKLYLNQAKIDSVTVSESEIRSMVEKRIGELITLFGSREKLEEYQNMSLMQIREFLTDMMRENQVIKTMQEKLTQDVKVTPAEVRRFFSKLPEDSIPTVPMQVEVQLITIEPKISAEEEENLKSRLRDYTERINKGEVEFSTLAILYSEDATTAKDGGELGYVTKSNLTKPFADVAFGLTDPQKVSKIVETEYGYHIMQLIDRRGERVNVRHILLRPQVAEKERQEAFVRMDTLRSKIMSDSVTFEDVAMYYSQDKQSRNNLGMMVNSKSFSGLSTKFEMQDLPQEIGIVVDKLKEGEISQPFTMKHPQNQRELVAMVKLKSRIPSHKATAKDDYEIMQEIVKNHKKSELIKNWIAEQQKKTYVHIKEGWHNCDFQYDGWVFQ</sequence>
<evidence type="ECO:0000259" key="4">
    <source>
        <dbReference type="PROSITE" id="PS50198"/>
    </source>
</evidence>
<dbReference type="Gene3D" id="3.10.50.40">
    <property type="match status" value="2"/>
</dbReference>
<dbReference type="PANTHER" id="PTHR47637">
    <property type="entry name" value="CHAPERONE SURA"/>
    <property type="match status" value="1"/>
</dbReference>
<keyword evidence="1 3" id="KW-0732">Signal</keyword>
<dbReference type="PROSITE" id="PS50198">
    <property type="entry name" value="PPIC_PPIASE_2"/>
    <property type="match status" value="2"/>
</dbReference>
<dbReference type="InterPro" id="IPR046357">
    <property type="entry name" value="PPIase_dom_sf"/>
</dbReference>
<dbReference type="InterPro" id="IPR027304">
    <property type="entry name" value="Trigger_fact/SurA_dom_sf"/>
</dbReference>
<reference evidence="5" key="1">
    <citation type="submission" date="2020-10" db="EMBL/GenBank/DDBJ databases">
        <authorList>
            <person name="Gilroy R."/>
        </authorList>
    </citation>
    <scope>NUCLEOTIDE SEQUENCE</scope>
    <source>
        <strain evidence="5">CHK158-818</strain>
    </source>
</reference>
<evidence type="ECO:0000256" key="3">
    <source>
        <dbReference type="SAM" id="SignalP"/>
    </source>
</evidence>
<dbReference type="InterPro" id="IPR023058">
    <property type="entry name" value="PPIase_PpiC_CS"/>
</dbReference>
<dbReference type="AlphaFoldDB" id="A0A9D1M6R9"/>